<dbReference type="AlphaFoldDB" id="A0A8K1C938"/>
<gene>
    <name evidence="2" type="ORF">Poli38472_010007</name>
</gene>
<evidence type="ECO:0000313" key="3">
    <source>
        <dbReference type="Proteomes" id="UP000794436"/>
    </source>
</evidence>
<dbReference type="Gene3D" id="2.60.120.330">
    <property type="entry name" value="B-lactam Antibiotic, Isopenicillin N Synthase, Chain"/>
    <property type="match status" value="1"/>
</dbReference>
<dbReference type="PANTHER" id="PTHR40855:SF1">
    <property type="entry name" value="CLAVAMINATE SYNTHASE-LIKE PROTEIN"/>
    <property type="match status" value="1"/>
</dbReference>
<sequence length="446" mass="47611">MVFASWKSCTALVASAVALLAAPSAAADSFAVPSFDFASIVTGEPATLGSLVDKLQTDGIISIRNIPQFKELRAEYLEAATKCASSEAAKNSPGLLYKTLPDGTERWTISTKTQFANPQLAQTQLESVCPQYLPVLREFSELVNVAASEFARALDTAAPSVDGSASLEEVVRSAENLDHFHSYSSPSAAPTATKDHVSLELHSDNGLMIFMTAPEFYALRDAPVKVPREAIVAGPDASAGLLIKAQGKPELVQPVLKDDELVVMIGEGFKSWISAGHAFKPVLHAMQMPSFSTELGKVSRSWFGKMVLLPKDRVMKNTGMTFGSYTTKVTEYVLGAKDASTFGTVACPPSMALFESDSSCTLQLFEPKEGSSATTKECMSWCNNPHVAETCTDNCNYVGELPGGGIDCWMLCLPTDVCEPGQEAQCDPSGAQASVCVNTTLPATRF</sequence>
<feature type="signal peptide" evidence="1">
    <location>
        <begin position="1"/>
        <end position="27"/>
    </location>
</feature>
<feature type="chain" id="PRO_5035460548" evidence="1">
    <location>
        <begin position="28"/>
        <end position="446"/>
    </location>
</feature>
<organism evidence="2 3">
    <name type="scientific">Pythium oligandrum</name>
    <name type="common">Mycoparasitic fungus</name>
    <dbReference type="NCBI Taxonomy" id="41045"/>
    <lineage>
        <taxon>Eukaryota</taxon>
        <taxon>Sar</taxon>
        <taxon>Stramenopiles</taxon>
        <taxon>Oomycota</taxon>
        <taxon>Peronosporomycetes</taxon>
        <taxon>Pythiales</taxon>
        <taxon>Pythiaceae</taxon>
        <taxon>Pythium</taxon>
    </lineage>
</organism>
<evidence type="ECO:0000256" key="1">
    <source>
        <dbReference type="SAM" id="SignalP"/>
    </source>
</evidence>
<accession>A0A8K1C938</accession>
<reference evidence="2" key="1">
    <citation type="submission" date="2019-03" db="EMBL/GenBank/DDBJ databases">
        <title>Long read genome sequence of the mycoparasitic Pythium oligandrum ATCC 38472 isolated from sugarbeet rhizosphere.</title>
        <authorList>
            <person name="Gaulin E."/>
        </authorList>
    </citation>
    <scope>NUCLEOTIDE SEQUENCE</scope>
    <source>
        <strain evidence="2">ATCC 38472_TT</strain>
    </source>
</reference>
<protein>
    <submittedName>
        <fullName evidence="2">Uncharacterized protein</fullName>
    </submittedName>
</protein>
<dbReference type="SUPFAM" id="SSF51197">
    <property type="entry name" value="Clavaminate synthase-like"/>
    <property type="match status" value="1"/>
</dbReference>
<dbReference type="EMBL" id="SPLM01000111">
    <property type="protein sequence ID" value="TMW58448.1"/>
    <property type="molecule type" value="Genomic_DNA"/>
</dbReference>
<keyword evidence="1" id="KW-0732">Signal</keyword>
<evidence type="ECO:0000313" key="2">
    <source>
        <dbReference type="EMBL" id="TMW58448.1"/>
    </source>
</evidence>
<comment type="caution">
    <text evidence="2">The sequence shown here is derived from an EMBL/GenBank/DDBJ whole genome shotgun (WGS) entry which is preliminary data.</text>
</comment>
<dbReference type="Proteomes" id="UP000794436">
    <property type="component" value="Unassembled WGS sequence"/>
</dbReference>
<keyword evidence="3" id="KW-1185">Reference proteome</keyword>
<name>A0A8K1C938_PYTOL</name>
<dbReference type="InterPro" id="IPR027443">
    <property type="entry name" value="IPNS-like_sf"/>
</dbReference>
<proteinExistence type="predicted"/>
<dbReference type="PANTHER" id="PTHR40855">
    <property type="entry name" value="DIOX_N DOMAIN-CONTAINING PROTEIN"/>
    <property type="match status" value="1"/>
</dbReference>
<dbReference type="OrthoDB" id="67124at2759"/>